<dbReference type="PANTHER" id="PTHR32092:SF5">
    <property type="entry name" value="6-PHOSPHO-BETA-GLUCOSIDASE"/>
    <property type="match status" value="1"/>
</dbReference>
<comment type="caution">
    <text evidence="13">The sequence shown here is derived from an EMBL/GenBank/DDBJ whole genome shotgun (WGS) entry which is preliminary data.</text>
</comment>
<gene>
    <name evidence="13" type="ORF">EII10_10710</name>
</gene>
<sequence>MRLVIAGGGGFRVPQIIDVLAAARSGTGPYPGLVVDEVRLYDCSRRRLDVIASVIADLDYPGAPRVTSTTDLREAVRGADFVFSAMRVGGAHGRVVDERVALAQGVLGQETVGAGGYAYALRTIPVAMELARAVRDLAPQAWVINFTNPAGIITQAMRTVLGPRVVGICDTPIGLVRRTAAALGLDPRDTASVGEGAAGGADGPLGFDYVGLNHLGWLRSLEVAGRDRLPELLGDDALLDHLEEARTLGADWVRTLGMLPNEYLFYYYLNREAVQRIREEERTRGEFLVLQQGGFYEAAAREPGRAGELWSRVLDEREATYMAETREDSQRAGRREEDLAGGGYQQVALDLMTAVATGAPARMILDVANDDAHGADGGGLLVPQLREDAVVEVPCVVDGEGVHPQRVAPLGGAELGLMATVKGCEELIIDAALHGDASLAWRALASHPLVDSVQVARRILEGYMQEHPQVARILGR</sequence>
<dbReference type="InterPro" id="IPR015955">
    <property type="entry name" value="Lactate_DH/Glyco_Ohase_4_C"/>
</dbReference>
<keyword evidence="14" id="KW-1185">Reference proteome</keyword>
<dbReference type="GO" id="GO:0004553">
    <property type="term" value="F:hydrolase activity, hydrolyzing O-glycosyl compounds"/>
    <property type="evidence" value="ECO:0007669"/>
    <property type="project" value="InterPro"/>
</dbReference>
<keyword evidence="5 9" id="KW-0464">Manganese</keyword>
<evidence type="ECO:0000256" key="9">
    <source>
        <dbReference type="PIRSR" id="PIRSR601088-3"/>
    </source>
</evidence>
<dbReference type="InterPro" id="IPR019802">
    <property type="entry name" value="GlycHydrolase_4_CS"/>
</dbReference>
<dbReference type="Pfam" id="PF11975">
    <property type="entry name" value="Glyco_hydro_4C"/>
    <property type="match status" value="1"/>
</dbReference>
<feature type="binding site" evidence="9">
    <location>
        <position position="169"/>
    </location>
    <ligand>
        <name>Mn(2+)</name>
        <dbReference type="ChEBI" id="CHEBI:29035"/>
    </ligand>
</feature>
<evidence type="ECO:0000256" key="6">
    <source>
        <dbReference type="ARBA" id="ARBA00023295"/>
    </source>
</evidence>
<reference evidence="13 14" key="1">
    <citation type="submission" date="2018-11" db="EMBL/GenBank/DDBJ databases">
        <title>Genomes From Bacteria Associated with the Canine Oral Cavity: a Test Case for Automated Genome-Based Taxonomic Assignment.</title>
        <authorList>
            <person name="Coil D.A."/>
            <person name="Jospin G."/>
            <person name="Darling A.E."/>
            <person name="Wallis C."/>
            <person name="Davis I.J."/>
            <person name="Harris S."/>
            <person name="Eisen J.A."/>
            <person name="Holcombe L.J."/>
            <person name="O'Flynn C."/>
        </authorList>
    </citation>
    <scope>NUCLEOTIDE SEQUENCE [LARGE SCALE GENOMIC DNA]</scope>
    <source>
        <strain evidence="13 14">OH5050</strain>
    </source>
</reference>
<feature type="binding site" evidence="8">
    <location>
        <position position="94"/>
    </location>
    <ligand>
        <name>substrate</name>
    </ligand>
</feature>
<protein>
    <submittedName>
        <fullName evidence="13">6-phospho-beta-glucosidase</fullName>
    </submittedName>
</protein>
<evidence type="ECO:0000256" key="7">
    <source>
        <dbReference type="PIRSR" id="PIRSR601088-1"/>
    </source>
</evidence>
<feature type="site" description="Increases basicity of active site Tyr" evidence="10">
    <location>
        <position position="110"/>
    </location>
</feature>
<dbReference type="OrthoDB" id="9767022at2"/>
<dbReference type="PRINTS" id="PR00732">
    <property type="entry name" value="GLHYDRLASE4"/>
</dbReference>
<dbReference type="AlphaFoldDB" id="A0A3P1UV92"/>
<feature type="active site" description="Proton donor" evidence="7">
    <location>
        <position position="170"/>
    </location>
</feature>
<feature type="active site" description="Proton acceptor" evidence="7">
    <location>
        <position position="263"/>
    </location>
</feature>
<evidence type="ECO:0000256" key="5">
    <source>
        <dbReference type="ARBA" id="ARBA00023211"/>
    </source>
</evidence>
<dbReference type="Gene3D" id="3.90.110.10">
    <property type="entry name" value="Lactate dehydrogenase/glycoside hydrolase, family 4, C-terminal"/>
    <property type="match status" value="1"/>
</dbReference>
<evidence type="ECO:0000259" key="12">
    <source>
        <dbReference type="Pfam" id="PF11975"/>
    </source>
</evidence>
<evidence type="ECO:0000256" key="11">
    <source>
        <dbReference type="RuleBase" id="RU361152"/>
    </source>
</evidence>
<organism evidence="13 14">
    <name type="scientific">Actinomyces bowdenii</name>
    <dbReference type="NCBI Taxonomy" id="131109"/>
    <lineage>
        <taxon>Bacteria</taxon>
        <taxon>Bacillati</taxon>
        <taxon>Actinomycetota</taxon>
        <taxon>Actinomycetes</taxon>
        <taxon>Actinomycetales</taxon>
        <taxon>Actinomycetaceae</taxon>
        <taxon>Actinomyces</taxon>
    </lineage>
</organism>
<feature type="domain" description="Glycosyl hydrolase family 4 C-terminal" evidence="12">
    <location>
        <begin position="209"/>
        <end position="450"/>
    </location>
</feature>
<dbReference type="EMBL" id="RQZC01000024">
    <property type="protein sequence ID" value="RRD25250.1"/>
    <property type="molecule type" value="Genomic_DNA"/>
</dbReference>
<dbReference type="Proteomes" id="UP000271272">
    <property type="component" value="Unassembled WGS sequence"/>
</dbReference>
<evidence type="ECO:0000256" key="10">
    <source>
        <dbReference type="PIRSR" id="PIRSR601088-4"/>
    </source>
</evidence>
<evidence type="ECO:0000256" key="3">
    <source>
        <dbReference type="ARBA" id="ARBA00022801"/>
    </source>
</evidence>
<keyword evidence="9" id="KW-0533">Nickel</keyword>
<keyword evidence="2 9" id="KW-0479">Metal-binding</keyword>
<dbReference type="InterPro" id="IPR001088">
    <property type="entry name" value="Glyco_hydro_4"/>
</dbReference>
<dbReference type="InterPro" id="IPR022616">
    <property type="entry name" value="Glyco_hydro_4_C"/>
</dbReference>
<feature type="binding site" evidence="8">
    <location>
        <position position="148"/>
    </location>
    <ligand>
        <name>substrate</name>
    </ligand>
</feature>
<keyword evidence="4 11" id="KW-0520">NAD</keyword>
<accession>A0A3P1UV92</accession>
<comment type="cofactor">
    <cofactor evidence="11">
        <name>NAD(+)</name>
        <dbReference type="ChEBI" id="CHEBI:57540"/>
    </cofactor>
    <text evidence="11">Binds 1 NAD(+) per subunit.</text>
</comment>
<dbReference type="PROSITE" id="PS01324">
    <property type="entry name" value="GLYCOSYL_HYDROL_F4"/>
    <property type="match status" value="1"/>
</dbReference>
<evidence type="ECO:0000313" key="14">
    <source>
        <dbReference type="Proteomes" id="UP000271272"/>
    </source>
</evidence>
<dbReference type="Gene3D" id="3.40.50.720">
    <property type="entry name" value="NAD(P)-binding Rossmann-like Domain"/>
    <property type="match status" value="1"/>
</dbReference>
<dbReference type="PANTHER" id="PTHR32092">
    <property type="entry name" value="6-PHOSPHO-BETA-GLUCOSIDASE-RELATED"/>
    <property type="match status" value="1"/>
</dbReference>
<keyword evidence="9" id="KW-0408">Iron</keyword>
<evidence type="ECO:0000256" key="1">
    <source>
        <dbReference type="ARBA" id="ARBA00010141"/>
    </source>
</evidence>
<dbReference type="GO" id="GO:0046872">
    <property type="term" value="F:metal ion binding"/>
    <property type="evidence" value="ECO:0007669"/>
    <property type="project" value="UniProtKB-KW"/>
</dbReference>
<dbReference type="GO" id="GO:0016616">
    <property type="term" value="F:oxidoreductase activity, acting on the CH-OH group of donors, NAD or NADP as acceptor"/>
    <property type="evidence" value="ECO:0007669"/>
    <property type="project" value="InterPro"/>
</dbReference>
<evidence type="ECO:0000313" key="13">
    <source>
        <dbReference type="EMBL" id="RRD25250.1"/>
    </source>
</evidence>
<proteinExistence type="inferred from homology"/>
<dbReference type="InterPro" id="IPR036291">
    <property type="entry name" value="NAD(P)-bd_dom_sf"/>
</dbReference>
<evidence type="ECO:0000256" key="2">
    <source>
        <dbReference type="ARBA" id="ARBA00022723"/>
    </source>
</evidence>
<comment type="similarity">
    <text evidence="1 11">Belongs to the glycosyl hydrolase 4 family.</text>
</comment>
<evidence type="ECO:0000256" key="4">
    <source>
        <dbReference type="ARBA" id="ARBA00023027"/>
    </source>
</evidence>
<dbReference type="RefSeq" id="WP_124934494.1">
    <property type="nucleotide sequence ID" value="NZ_RQZC01000024.1"/>
</dbReference>
<dbReference type="Pfam" id="PF02056">
    <property type="entry name" value="Glyco_hydro_4"/>
    <property type="match status" value="1"/>
</dbReference>
<dbReference type="SUPFAM" id="SSF51735">
    <property type="entry name" value="NAD(P)-binding Rossmann-fold domains"/>
    <property type="match status" value="1"/>
</dbReference>
<name>A0A3P1UV92_9ACTO</name>
<dbReference type="SUPFAM" id="SSF56327">
    <property type="entry name" value="LDH C-terminal domain-like"/>
    <property type="match status" value="1"/>
</dbReference>
<keyword evidence="6 11" id="KW-0326">Glycosidase</keyword>
<evidence type="ECO:0000256" key="8">
    <source>
        <dbReference type="PIRSR" id="PIRSR601088-2"/>
    </source>
</evidence>
<dbReference type="GO" id="GO:0005975">
    <property type="term" value="P:carbohydrate metabolic process"/>
    <property type="evidence" value="ECO:0007669"/>
    <property type="project" value="InterPro"/>
</dbReference>
<keyword evidence="3 11" id="KW-0378">Hydrolase</keyword>
<feature type="binding site" evidence="9">
    <location>
        <position position="214"/>
    </location>
    <ligand>
        <name>Mn(2+)</name>
        <dbReference type="ChEBI" id="CHEBI:29035"/>
    </ligand>
</feature>
<keyword evidence="9" id="KW-0170">Cobalt</keyword>